<dbReference type="InterPro" id="IPR035965">
    <property type="entry name" value="PAS-like_dom_sf"/>
</dbReference>
<keyword evidence="6 9" id="KW-0418">Kinase</keyword>
<dbReference type="GO" id="GO:0006355">
    <property type="term" value="P:regulation of DNA-templated transcription"/>
    <property type="evidence" value="ECO:0007669"/>
    <property type="project" value="InterPro"/>
</dbReference>
<dbReference type="InterPro" id="IPR000014">
    <property type="entry name" value="PAS"/>
</dbReference>
<dbReference type="NCBIfam" id="TIGR00229">
    <property type="entry name" value="sensory_box"/>
    <property type="match status" value="2"/>
</dbReference>
<dbReference type="Gene3D" id="3.30.1380.20">
    <property type="entry name" value="Trafficking protein particle complex subunit 3"/>
    <property type="match status" value="1"/>
</dbReference>
<dbReference type="PROSITE" id="PS50112">
    <property type="entry name" value="PAS"/>
    <property type="match status" value="2"/>
</dbReference>
<dbReference type="Pfam" id="PF06505">
    <property type="entry name" value="XylR_N"/>
    <property type="match status" value="1"/>
</dbReference>
<dbReference type="InterPro" id="IPR000700">
    <property type="entry name" value="PAS-assoc_C"/>
</dbReference>
<evidence type="ECO:0000256" key="5">
    <source>
        <dbReference type="ARBA" id="ARBA00022741"/>
    </source>
</evidence>
<dbReference type="Pfam" id="PF00989">
    <property type="entry name" value="PAS"/>
    <property type="match status" value="1"/>
</dbReference>
<dbReference type="SMART" id="SM00086">
    <property type="entry name" value="PAC"/>
    <property type="match status" value="2"/>
</dbReference>
<dbReference type="InterPro" id="IPR010523">
    <property type="entry name" value="XylR_N"/>
</dbReference>
<dbReference type="Gene3D" id="1.10.287.130">
    <property type="match status" value="1"/>
</dbReference>
<dbReference type="InterPro" id="IPR004096">
    <property type="entry name" value="V4R"/>
</dbReference>
<keyword evidence="3" id="KW-0597">Phosphoprotein</keyword>
<dbReference type="InterPro" id="IPR036097">
    <property type="entry name" value="HisK_dim/P_sf"/>
</dbReference>
<dbReference type="CDD" id="cd00130">
    <property type="entry name" value="PAS"/>
    <property type="match status" value="2"/>
</dbReference>
<keyword evidence="8" id="KW-0902">Two-component regulatory system</keyword>
<gene>
    <name evidence="9" type="ORF">Tchl_1600</name>
</gene>
<evidence type="ECO:0000256" key="1">
    <source>
        <dbReference type="ARBA" id="ARBA00000085"/>
    </source>
</evidence>
<dbReference type="Gene3D" id="3.30.565.10">
    <property type="entry name" value="Histidine kinase-like ATPase, C-terminal domain"/>
    <property type="match status" value="1"/>
</dbReference>
<dbReference type="InterPro" id="IPR024096">
    <property type="entry name" value="NO_sig/Golgi_transp_ligand-bd"/>
</dbReference>
<evidence type="ECO:0000256" key="3">
    <source>
        <dbReference type="ARBA" id="ARBA00022553"/>
    </source>
</evidence>
<dbReference type="Pfam" id="PF00512">
    <property type="entry name" value="HisKA"/>
    <property type="match status" value="1"/>
</dbReference>
<dbReference type="Proteomes" id="UP000185739">
    <property type="component" value="Chromosome"/>
</dbReference>
<dbReference type="OrthoDB" id="224978at2"/>
<dbReference type="Pfam" id="PF02830">
    <property type="entry name" value="V4R"/>
    <property type="match status" value="1"/>
</dbReference>
<dbReference type="GO" id="GO:0000155">
    <property type="term" value="F:phosphorelay sensor kinase activity"/>
    <property type="evidence" value="ECO:0007669"/>
    <property type="project" value="InterPro"/>
</dbReference>
<dbReference type="InterPro" id="IPR004358">
    <property type="entry name" value="Sig_transdc_His_kin-like_C"/>
</dbReference>
<dbReference type="AlphaFoldDB" id="A0A1H5WP00"/>
<name>A0A1H5WP00_9RHOO</name>
<dbReference type="InterPro" id="IPR013767">
    <property type="entry name" value="PAS_fold"/>
</dbReference>
<keyword evidence="10" id="KW-1185">Reference proteome</keyword>
<dbReference type="InterPro" id="IPR001610">
    <property type="entry name" value="PAC"/>
</dbReference>
<evidence type="ECO:0000313" key="10">
    <source>
        <dbReference type="Proteomes" id="UP000185739"/>
    </source>
</evidence>
<dbReference type="PANTHER" id="PTHR43065">
    <property type="entry name" value="SENSOR HISTIDINE KINASE"/>
    <property type="match status" value="1"/>
</dbReference>
<dbReference type="SUPFAM" id="SSF111126">
    <property type="entry name" value="Ligand-binding domain in the NO signalling and Golgi transport"/>
    <property type="match status" value="1"/>
</dbReference>
<dbReference type="PANTHER" id="PTHR43065:SF42">
    <property type="entry name" value="TWO-COMPONENT SENSOR PPRA"/>
    <property type="match status" value="1"/>
</dbReference>
<dbReference type="InterPro" id="IPR005467">
    <property type="entry name" value="His_kinase_dom"/>
</dbReference>
<dbReference type="Gene3D" id="3.30.450.20">
    <property type="entry name" value="PAS domain"/>
    <property type="match status" value="2"/>
</dbReference>
<dbReference type="STRING" id="96773.Tchl_1600"/>
<comment type="catalytic activity">
    <reaction evidence="1">
        <text>ATP + protein L-histidine = ADP + protein N-phospho-L-histidine.</text>
        <dbReference type="EC" id="2.7.13.3"/>
    </reaction>
</comment>
<evidence type="ECO:0000256" key="6">
    <source>
        <dbReference type="ARBA" id="ARBA00022777"/>
    </source>
</evidence>
<dbReference type="InterPro" id="IPR013656">
    <property type="entry name" value="PAS_4"/>
</dbReference>
<dbReference type="SUPFAM" id="SSF55785">
    <property type="entry name" value="PYP-like sensor domain (PAS domain)"/>
    <property type="match status" value="2"/>
</dbReference>
<dbReference type="SUPFAM" id="SSF47384">
    <property type="entry name" value="Homodimeric domain of signal transducing histidine kinase"/>
    <property type="match status" value="1"/>
</dbReference>
<sequence length="715" mass="77964">MRSDELDFHSLIDFLPETGSISFCGRRAILVHADSMGALRKELVETVGLDIAKVILTRYGFSCGYEDAELLAGYMHPDSLEEFILGGPRTHMFSGIAEVEPGHPEIDHDHGRYRMSGRWRHSYEAEQHLRLFGRSEDPVCWTLTGYASGFASRVLDADMICVEHACEGRGDAHCAWTLMNASDCAPELAGLREYFKPLNIRDRINVLESRVLERTRELEASEQRYRNLIEDLPEMVFALHASGRLLHLNKAARLRLGVSEAQLPTLRLKDLVRPEYVARAAGFLKDIAIRRSTTDIDVVMSDAAGRPFPVRLQVEPVFKDDKIVGYSGLALDISAQLERERALTEYARQLESREQQIQDVINDAVYILDGSGRLAFINARMAELLGTAPEAALGRPVGELMPAASATRIDKDFARRIGGESGQPFEIMLPQGDGGSVLLEVNSALFVGNDTADGVIGVARDITARRQMEQQLAQANRLSALGQFASGVAHEINNPLGLVSGYAEELQALLDTSAGSKDIPQLETLRRGLVTIQQQAHRCKAITDNLLSFSRRQSAALETVDVGLFLAERLAFFNDAGLTRGVEVAVAIEPGLPPALASPALLEQVVQNLLKNARDAMNGKGRIELGVRNTAEGIEIEVGDEGPGLAPGVIEHVFDPFFTTKAPGKGTGLGLSICYSIMNEIHGRISCGNRAQGGAWFRVLLPCADDTPGGGAHGQ</sequence>
<dbReference type="InterPro" id="IPR003661">
    <property type="entry name" value="HisK_dim/P_dom"/>
</dbReference>
<evidence type="ECO:0000256" key="4">
    <source>
        <dbReference type="ARBA" id="ARBA00022679"/>
    </source>
</evidence>
<dbReference type="PROSITE" id="PS50113">
    <property type="entry name" value="PAC"/>
    <property type="match status" value="2"/>
</dbReference>
<dbReference type="CDD" id="cd00082">
    <property type="entry name" value="HisKA"/>
    <property type="match status" value="1"/>
</dbReference>
<dbReference type="SMART" id="SM00989">
    <property type="entry name" value="V4R"/>
    <property type="match status" value="1"/>
</dbReference>
<reference evidence="9 10" key="1">
    <citation type="submission" date="2016-12" db="EMBL/GenBank/DDBJ databases">
        <title>Complete genome sequence of Thauera chlorobenzoica, a Betaproteobacterium degrading haloaromatics anaerobically to CO2 and halides.</title>
        <authorList>
            <person name="Goris T."/>
            <person name="Mergelsberg M."/>
            <person name="Boll M."/>
        </authorList>
    </citation>
    <scope>NUCLEOTIDE SEQUENCE [LARGE SCALE GENOMIC DNA]</scope>
    <source>
        <strain evidence="9 10">3CB1</strain>
    </source>
</reference>
<dbReference type="KEGG" id="tcl:Tchl_1600"/>
<dbReference type="RefSeq" id="WP_075147935.1">
    <property type="nucleotide sequence ID" value="NZ_CP018839.1"/>
</dbReference>
<dbReference type="EMBL" id="CP018839">
    <property type="protein sequence ID" value="APR04459.1"/>
    <property type="molecule type" value="Genomic_DNA"/>
</dbReference>
<keyword evidence="4" id="KW-0808">Transferase</keyword>
<dbReference type="InterPro" id="IPR003594">
    <property type="entry name" value="HATPase_dom"/>
</dbReference>
<dbReference type="SMART" id="SM00387">
    <property type="entry name" value="HATPase_c"/>
    <property type="match status" value="1"/>
</dbReference>
<dbReference type="SUPFAM" id="SSF55874">
    <property type="entry name" value="ATPase domain of HSP90 chaperone/DNA topoisomerase II/histidine kinase"/>
    <property type="match status" value="1"/>
</dbReference>
<dbReference type="SMART" id="SM00388">
    <property type="entry name" value="HisKA"/>
    <property type="match status" value="1"/>
</dbReference>
<evidence type="ECO:0000256" key="2">
    <source>
        <dbReference type="ARBA" id="ARBA00012438"/>
    </source>
</evidence>
<dbReference type="InterPro" id="IPR036890">
    <property type="entry name" value="HATPase_C_sf"/>
</dbReference>
<dbReference type="PROSITE" id="PS50109">
    <property type="entry name" value="HIS_KIN"/>
    <property type="match status" value="1"/>
</dbReference>
<accession>A0A1H5WP00</accession>
<dbReference type="SMART" id="SM00091">
    <property type="entry name" value="PAS"/>
    <property type="match status" value="2"/>
</dbReference>
<protein>
    <recommendedName>
        <fullName evidence="2">histidine kinase</fullName>
        <ecNumber evidence="2">2.7.13.3</ecNumber>
    </recommendedName>
</protein>
<dbReference type="EC" id="2.7.13.3" evidence="2"/>
<evidence type="ECO:0000313" key="9">
    <source>
        <dbReference type="EMBL" id="APR04459.1"/>
    </source>
</evidence>
<proteinExistence type="predicted"/>
<keyword evidence="5" id="KW-0547">Nucleotide-binding</keyword>
<dbReference type="Pfam" id="PF02518">
    <property type="entry name" value="HATPase_c"/>
    <property type="match status" value="1"/>
</dbReference>
<dbReference type="Pfam" id="PF08448">
    <property type="entry name" value="PAS_4"/>
    <property type="match status" value="1"/>
</dbReference>
<evidence type="ECO:0000256" key="7">
    <source>
        <dbReference type="ARBA" id="ARBA00022840"/>
    </source>
</evidence>
<keyword evidence="7" id="KW-0067">ATP-binding</keyword>
<organism evidence="9 10">
    <name type="scientific">Thauera chlorobenzoica</name>
    <dbReference type="NCBI Taxonomy" id="96773"/>
    <lineage>
        <taxon>Bacteria</taxon>
        <taxon>Pseudomonadati</taxon>
        <taxon>Pseudomonadota</taxon>
        <taxon>Betaproteobacteria</taxon>
        <taxon>Rhodocyclales</taxon>
        <taxon>Zoogloeaceae</taxon>
        <taxon>Thauera</taxon>
    </lineage>
</organism>
<dbReference type="GO" id="GO:0005524">
    <property type="term" value="F:ATP binding"/>
    <property type="evidence" value="ECO:0007669"/>
    <property type="project" value="UniProtKB-KW"/>
</dbReference>
<evidence type="ECO:0000256" key="8">
    <source>
        <dbReference type="ARBA" id="ARBA00023012"/>
    </source>
</evidence>
<dbReference type="PRINTS" id="PR00344">
    <property type="entry name" value="BCTRLSENSOR"/>
</dbReference>